<dbReference type="Gene3D" id="1.10.10.10">
    <property type="entry name" value="Winged helix-like DNA-binding domain superfamily/Winged helix DNA-binding domain"/>
    <property type="match status" value="1"/>
</dbReference>
<reference evidence="3 4" key="1">
    <citation type="submission" date="2019-10" db="EMBL/GenBank/DDBJ databases">
        <title>Genome Sequences from Six Type Strain Members of the Archaeal Family Sulfolobaceae: Acidianus ambivalens, Acidianus infernus, Metallosphaera prunae, Stygiolobus azoricus, Sulfolobus metallicus, and Sulfurisphaera ohwakuensis.</title>
        <authorList>
            <person name="Counts J.A."/>
            <person name="Kelly R.M."/>
        </authorList>
    </citation>
    <scope>NUCLEOTIDE SEQUENCE [LARGE SCALE GENOMIC DNA]</scope>
    <source>
        <strain evidence="3 4">TA-1</strain>
    </source>
</reference>
<dbReference type="GO" id="GO:0003677">
    <property type="term" value="F:DNA binding"/>
    <property type="evidence" value="ECO:0007669"/>
    <property type="project" value="UniProtKB-KW"/>
</dbReference>
<evidence type="ECO:0000313" key="4">
    <source>
        <dbReference type="Proteomes" id="UP000427373"/>
    </source>
</evidence>
<evidence type="ECO:0000313" key="2">
    <source>
        <dbReference type="EMBL" id="MBB5252663.1"/>
    </source>
</evidence>
<keyword evidence="1" id="KW-0175">Coiled coil</keyword>
<sequence>MISKEDVISVIKELYDGKPVAFSKIKRKIKADPEEIERVLNELEREGLVKKYDVGGGKAYEVSSMDSLSLILSEIRKLKEEIKRLQDMIIERQKLSVSSFDDAYDRVKDSLGYAKLSDIRLELGLSKEEFYSKFRSHVESNYELIAGGDEGFVRKGSVYGIIKKKG</sequence>
<dbReference type="Proteomes" id="UP000427373">
    <property type="component" value="Chromosome"/>
</dbReference>
<dbReference type="InterPro" id="IPR036388">
    <property type="entry name" value="WH-like_DNA-bd_sf"/>
</dbReference>
<dbReference type="EMBL" id="CP045484">
    <property type="protein sequence ID" value="QGR16908.1"/>
    <property type="molecule type" value="Genomic_DNA"/>
</dbReference>
<evidence type="ECO:0000313" key="3">
    <source>
        <dbReference type="EMBL" id="QGR16908.1"/>
    </source>
</evidence>
<keyword evidence="4" id="KW-1185">Reference proteome</keyword>
<dbReference type="AlphaFoldDB" id="A0A650CGN6"/>
<dbReference type="OrthoDB" id="34008at2157"/>
<dbReference type="GeneID" id="1458876"/>
<dbReference type="EMBL" id="JACHFY010000001">
    <property type="protein sequence ID" value="MBB5252663.1"/>
    <property type="molecule type" value="Genomic_DNA"/>
</dbReference>
<dbReference type="Proteomes" id="UP000582213">
    <property type="component" value="Unassembled WGS sequence"/>
</dbReference>
<evidence type="ECO:0000256" key="1">
    <source>
        <dbReference type="SAM" id="Coils"/>
    </source>
</evidence>
<feature type="coiled-coil region" evidence="1">
    <location>
        <begin position="26"/>
        <end position="95"/>
    </location>
</feature>
<dbReference type="SUPFAM" id="SSF46785">
    <property type="entry name" value="Winged helix' DNA-binding domain"/>
    <property type="match status" value="1"/>
</dbReference>
<organism evidence="3 4">
    <name type="scientific">Sulfurisphaera ohwakuensis</name>
    <dbReference type="NCBI Taxonomy" id="69656"/>
    <lineage>
        <taxon>Archaea</taxon>
        <taxon>Thermoproteota</taxon>
        <taxon>Thermoprotei</taxon>
        <taxon>Sulfolobales</taxon>
        <taxon>Sulfolobaceae</taxon>
        <taxon>Sulfurisphaera</taxon>
    </lineage>
</organism>
<dbReference type="InterPro" id="IPR036390">
    <property type="entry name" value="WH_DNA-bd_sf"/>
</dbReference>
<gene>
    <name evidence="3" type="ORF">D1869_06745</name>
    <name evidence="2" type="ORF">HNQ62_000381</name>
</gene>
<accession>A0A650CGN6</accession>
<proteinExistence type="predicted"/>
<dbReference type="RefSeq" id="WP_010978908.1">
    <property type="nucleotide sequence ID" value="NZ_AP031374.1"/>
</dbReference>
<reference evidence="2 5" key="2">
    <citation type="submission" date="2020-08" db="EMBL/GenBank/DDBJ databases">
        <title>Genomic Encyclopedia of Type Strains, Phase IV (KMG-IV): sequencing the most valuable type-strain genomes for metagenomic binning, comparative biology and taxonomic classification.</title>
        <authorList>
            <person name="Goeker M."/>
        </authorList>
    </citation>
    <scope>NUCLEOTIDE SEQUENCE [LARGE SCALE GENOMIC DNA]</scope>
    <source>
        <strain evidence="2 5">DSM 12421</strain>
    </source>
</reference>
<protein>
    <submittedName>
        <fullName evidence="2">DNA-binding HxlR family transcriptional regulator</fullName>
    </submittedName>
</protein>
<evidence type="ECO:0000313" key="5">
    <source>
        <dbReference type="Proteomes" id="UP000582213"/>
    </source>
</evidence>
<keyword evidence="2" id="KW-0238">DNA-binding</keyword>
<name>A0A650CGN6_SULOH</name>
<dbReference type="KEGG" id="soh:D1869_06745"/>